<dbReference type="PROSITE" id="PS51534">
    <property type="entry name" value="SEFIR"/>
    <property type="match status" value="1"/>
</dbReference>
<dbReference type="InterPro" id="IPR000157">
    <property type="entry name" value="TIR_dom"/>
</dbReference>
<organism evidence="3 4">
    <name type="scientific">Corynebacterium gallinarum</name>
    <dbReference type="NCBI Taxonomy" id="2762214"/>
    <lineage>
        <taxon>Bacteria</taxon>
        <taxon>Bacillati</taxon>
        <taxon>Actinomycetota</taxon>
        <taxon>Actinomycetes</taxon>
        <taxon>Mycobacteriales</taxon>
        <taxon>Corynebacteriaceae</taxon>
        <taxon>Corynebacterium</taxon>
    </lineage>
</organism>
<dbReference type="Pfam" id="PF13676">
    <property type="entry name" value="TIR_2"/>
    <property type="match status" value="1"/>
</dbReference>
<feature type="region of interest" description="Disordered" evidence="1">
    <location>
        <begin position="182"/>
        <end position="201"/>
    </location>
</feature>
<proteinExistence type="predicted"/>
<evidence type="ECO:0000259" key="2">
    <source>
        <dbReference type="PROSITE" id="PS51534"/>
    </source>
</evidence>
<dbReference type="Gene3D" id="3.40.50.10140">
    <property type="entry name" value="Toll/interleukin-1 receptor homology (TIR) domain"/>
    <property type="match status" value="1"/>
</dbReference>
<dbReference type="InterPro" id="IPR013568">
    <property type="entry name" value="SEFIR_dom"/>
</dbReference>
<protein>
    <submittedName>
        <fullName evidence="3">Toll/interleukin-1 receptor domain-containing protein</fullName>
    </submittedName>
</protein>
<gene>
    <name evidence="3" type="ORF">H9627_13665</name>
</gene>
<accession>A0A8I0HGF1</accession>
<reference evidence="3 4" key="1">
    <citation type="submission" date="2020-08" db="EMBL/GenBank/DDBJ databases">
        <title>A Genomic Blueprint of the Chicken Gut Microbiome.</title>
        <authorList>
            <person name="Gilroy R."/>
            <person name="Ravi A."/>
            <person name="Getino M."/>
            <person name="Pursley I."/>
            <person name="Horton D.L."/>
            <person name="Alikhan N.-F."/>
            <person name="Baker D."/>
            <person name="Gharbi K."/>
            <person name="Hall N."/>
            <person name="Watson M."/>
            <person name="Adriaenssens E.M."/>
            <person name="Foster-Nyarko E."/>
            <person name="Jarju S."/>
            <person name="Secka A."/>
            <person name="Antonio M."/>
            <person name="Oren A."/>
            <person name="Chaudhuri R."/>
            <person name="La Ragione R.M."/>
            <person name="Hildebrand F."/>
            <person name="Pallen M.J."/>
        </authorList>
    </citation>
    <scope>NUCLEOTIDE SEQUENCE [LARGE SCALE GENOMIC DNA]</scope>
    <source>
        <strain evidence="3 4">Sa1YVA5</strain>
    </source>
</reference>
<feature type="domain" description="SEFIR" evidence="2">
    <location>
        <begin position="6"/>
        <end position="141"/>
    </location>
</feature>
<dbReference type="Proteomes" id="UP000650224">
    <property type="component" value="Unassembled WGS sequence"/>
</dbReference>
<dbReference type="EMBL" id="JACSPR010000015">
    <property type="protein sequence ID" value="MBD8031346.1"/>
    <property type="molecule type" value="Genomic_DNA"/>
</dbReference>
<evidence type="ECO:0000313" key="4">
    <source>
        <dbReference type="Proteomes" id="UP000650224"/>
    </source>
</evidence>
<dbReference type="InterPro" id="IPR035897">
    <property type="entry name" value="Toll_tir_struct_dom_sf"/>
</dbReference>
<evidence type="ECO:0000256" key="1">
    <source>
        <dbReference type="SAM" id="MobiDB-lite"/>
    </source>
</evidence>
<name>A0A8I0HGF1_9CORY</name>
<evidence type="ECO:0000313" key="3">
    <source>
        <dbReference type="EMBL" id="MBD8031346.1"/>
    </source>
</evidence>
<keyword evidence="3" id="KW-0675">Receptor</keyword>
<dbReference type="SUPFAM" id="SSF52200">
    <property type="entry name" value="Toll/Interleukin receptor TIR domain"/>
    <property type="match status" value="1"/>
</dbReference>
<dbReference type="GO" id="GO:0007165">
    <property type="term" value="P:signal transduction"/>
    <property type="evidence" value="ECO:0007669"/>
    <property type="project" value="InterPro"/>
</dbReference>
<comment type="caution">
    <text evidence="3">The sequence shown here is derived from an EMBL/GenBank/DDBJ whole genome shotgun (WGS) entry which is preliminary data.</text>
</comment>
<dbReference type="AlphaFoldDB" id="A0A8I0HGF1"/>
<dbReference type="RefSeq" id="WP_191734576.1">
    <property type="nucleotide sequence ID" value="NZ_JACSPR010000015.1"/>
</dbReference>
<keyword evidence="4" id="KW-1185">Reference proteome</keyword>
<sequence length="201" mass="22537">MKKPFPPKVFVSYAHVSEDHKTWVRGLASRLRADGVDVQLDQWHNTLGSNLPFFMESGLRGADRVLAIISDDYRERIDNRQGGAGFEGQLLSSDLLTNQTETRVIPVLRDNTVQDFNTAVPTLLRGYMGIDMRDSDLFEGRYEELLRDIHGRPMHQAPPIGDNPFDGAADYMPLPVSQLPSAYSNFEPGPDPRLVDTLKPA</sequence>